<dbReference type="CDD" id="cd07377">
    <property type="entry name" value="WHTH_GntR"/>
    <property type="match status" value="1"/>
</dbReference>
<dbReference type="InterPro" id="IPR015421">
    <property type="entry name" value="PyrdxlP-dep_Trfase_major"/>
</dbReference>
<dbReference type="Proteomes" id="UP001501510">
    <property type="component" value="Unassembled WGS sequence"/>
</dbReference>
<comment type="similarity">
    <text evidence="1">In the C-terminal section; belongs to the class-I pyridoxal-phosphate-dependent aminotransferase family.</text>
</comment>
<dbReference type="PROSITE" id="PS50949">
    <property type="entry name" value="HTH_GNTR"/>
    <property type="match status" value="1"/>
</dbReference>
<dbReference type="InterPro" id="IPR015424">
    <property type="entry name" value="PyrdxlP-dep_Trfase"/>
</dbReference>
<dbReference type="Pfam" id="PF00155">
    <property type="entry name" value="Aminotran_1_2"/>
    <property type="match status" value="1"/>
</dbReference>
<dbReference type="SUPFAM" id="SSF46785">
    <property type="entry name" value="Winged helix' DNA-binding domain"/>
    <property type="match status" value="1"/>
</dbReference>
<dbReference type="Gene3D" id="3.90.1150.10">
    <property type="entry name" value="Aspartate Aminotransferase, domain 1"/>
    <property type="match status" value="1"/>
</dbReference>
<dbReference type="Gene3D" id="1.10.10.10">
    <property type="entry name" value="Winged helix-like DNA-binding domain superfamily/Winged helix DNA-binding domain"/>
    <property type="match status" value="1"/>
</dbReference>
<dbReference type="SMART" id="SM00345">
    <property type="entry name" value="HTH_GNTR"/>
    <property type="match status" value="1"/>
</dbReference>
<evidence type="ECO:0000256" key="5">
    <source>
        <dbReference type="ARBA" id="ARBA00023163"/>
    </source>
</evidence>
<dbReference type="InterPro" id="IPR051446">
    <property type="entry name" value="HTH_trans_reg/aminotransferase"/>
</dbReference>
<evidence type="ECO:0000256" key="2">
    <source>
        <dbReference type="ARBA" id="ARBA00022898"/>
    </source>
</evidence>
<keyword evidence="2" id="KW-0663">Pyridoxal phosphate</keyword>
<keyword evidence="7" id="KW-0808">Transferase</keyword>
<dbReference type="CDD" id="cd00609">
    <property type="entry name" value="AAT_like"/>
    <property type="match status" value="1"/>
</dbReference>
<keyword evidence="8" id="KW-1185">Reference proteome</keyword>
<dbReference type="GO" id="GO:0008483">
    <property type="term" value="F:transaminase activity"/>
    <property type="evidence" value="ECO:0007669"/>
    <property type="project" value="UniProtKB-KW"/>
</dbReference>
<evidence type="ECO:0000313" key="8">
    <source>
        <dbReference type="Proteomes" id="UP001501510"/>
    </source>
</evidence>
<organism evidence="7 8">
    <name type="scientific">Clostridium oceanicum</name>
    <dbReference type="NCBI Taxonomy" id="1543"/>
    <lineage>
        <taxon>Bacteria</taxon>
        <taxon>Bacillati</taxon>
        <taxon>Bacillota</taxon>
        <taxon>Clostridia</taxon>
        <taxon>Eubacteriales</taxon>
        <taxon>Clostridiaceae</taxon>
        <taxon>Clostridium</taxon>
    </lineage>
</organism>
<keyword evidence="5" id="KW-0804">Transcription</keyword>
<reference evidence="7 8" key="1">
    <citation type="journal article" date="2019" name="Int. J. Syst. Evol. Microbiol.">
        <title>The Global Catalogue of Microorganisms (GCM) 10K type strain sequencing project: providing services to taxonomists for standard genome sequencing and annotation.</title>
        <authorList>
            <consortium name="The Broad Institute Genomics Platform"/>
            <consortium name="The Broad Institute Genome Sequencing Center for Infectious Disease"/>
            <person name="Wu L."/>
            <person name="Ma J."/>
        </authorList>
    </citation>
    <scope>NUCLEOTIDE SEQUENCE [LARGE SCALE GENOMIC DNA]</scope>
    <source>
        <strain evidence="7 8">JCM 1407</strain>
    </source>
</reference>
<dbReference type="PANTHER" id="PTHR46577">
    <property type="entry name" value="HTH-TYPE TRANSCRIPTIONAL REGULATORY PROTEIN GABR"/>
    <property type="match status" value="1"/>
</dbReference>
<evidence type="ECO:0000256" key="4">
    <source>
        <dbReference type="ARBA" id="ARBA00023125"/>
    </source>
</evidence>
<name>A0ABN1JLC5_9CLOT</name>
<proteinExistence type="inferred from homology"/>
<gene>
    <name evidence="7" type="ORF">GCM10008906_24320</name>
</gene>
<keyword evidence="4" id="KW-0238">DNA-binding</keyword>
<evidence type="ECO:0000313" key="7">
    <source>
        <dbReference type="EMBL" id="GAA0742177.1"/>
    </source>
</evidence>
<dbReference type="InterPro" id="IPR036390">
    <property type="entry name" value="WH_DNA-bd_sf"/>
</dbReference>
<dbReference type="Gene3D" id="3.40.640.10">
    <property type="entry name" value="Type I PLP-dependent aspartate aminotransferase-like (Major domain)"/>
    <property type="match status" value="1"/>
</dbReference>
<keyword evidence="3" id="KW-0805">Transcription regulation</keyword>
<dbReference type="InterPro" id="IPR000524">
    <property type="entry name" value="Tscrpt_reg_HTH_GntR"/>
</dbReference>
<dbReference type="PANTHER" id="PTHR46577:SF1">
    <property type="entry name" value="HTH-TYPE TRANSCRIPTIONAL REGULATORY PROTEIN GABR"/>
    <property type="match status" value="1"/>
</dbReference>
<protein>
    <submittedName>
        <fullName evidence="7">PLP-dependent aminotransferase family protein</fullName>
    </submittedName>
</protein>
<evidence type="ECO:0000256" key="3">
    <source>
        <dbReference type="ARBA" id="ARBA00023015"/>
    </source>
</evidence>
<evidence type="ECO:0000256" key="1">
    <source>
        <dbReference type="ARBA" id="ARBA00005384"/>
    </source>
</evidence>
<dbReference type="EMBL" id="BAAACG010000010">
    <property type="protein sequence ID" value="GAA0742177.1"/>
    <property type="molecule type" value="Genomic_DNA"/>
</dbReference>
<keyword evidence="7" id="KW-0032">Aminotransferase</keyword>
<dbReference type="Pfam" id="PF00392">
    <property type="entry name" value="GntR"/>
    <property type="match status" value="1"/>
</dbReference>
<sequence length="495" mass="56168">MKLYVDKKSKTSLTRQLYDELQNRIDSGILKPNEKLPSVRKLSLQLSISKMTVVKAYELLEKNGFIYKEHGKGTYVKSKNIDFNHNIEVEEIDKNNWKNNIEDYIVRKGYRQRNYFNLKELGCNLAIAGLNERFLPTKTIIDTFIDNYNEKELGKHSPVEGEKSLIDKVCGYLVDKGVEASNQEVLITSGSQLAINVIAQTFIGHGDVVVVGAPTFSGAIDVFKSRGANVIEVPMTPEGLDVNSLLIQCEKYPVKALYTMPTFQNPTGISASLEVRQEILSLADEHNFIIIEDDCWSDLYYEEFKKPLKSLDKNNRVIYIAGFSKTLGPSYKLSAVVADEIFLRKLAIVKSTLDTGAPLINQVMVASYIGSIEHKKHLIWVRDELKQLLMRIKKYLEKISPSYVKVTIPKGGLILWLTLPDTFDCKILYYKAIFEENILFILGENYYSSGKGGNQLRICFTYDEEEKVLQGLGKIIDMIKELHQMIGNGTQIPMT</sequence>
<evidence type="ECO:0000259" key="6">
    <source>
        <dbReference type="PROSITE" id="PS50949"/>
    </source>
</evidence>
<dbReference type="SUPFAM" id="SSF53383">
    <property type="entry name" value="PLP-dependent transferases"/>
    <property type="match status" value="1"/>
</dbReference>
<accession>A0ABN1JLC5</accession>
<dbReference type="InterPro" id="IPR015422">
    <property type="entry name" value="PyrdxlP-dep_Trfase_small"/>
</dbReference>
<dbReference type="InterPro" id="IPR036388">
    <property type="entry name" value="WH-like_DNA-bd_sf"/>
</dbReference>
<dbReference type="RefSeq" id="WP_343761913.1">
    <property type="nucleotide sequence ID" value="NZ_BAAACG010000010.1"/>
</dbReference>
<feature type="domain" description="HTH gntR-type" evidence="6">
    <location>
        <begin position="11"/>
        <end position="79"/>
    </location>
</feature>
<comment type="caution">
    <text evidence="7">The sequence shown here is derived from an EMBL/GenBank/DDBJ whole genome shotgun (WGS) entry which is preliminary data.</text>
</comment>
<dbReference type="InterPro" id="IPR004839">
    <property type="entry name" value="Aminotransferase_I/II_large"/>
</dbReference>